<comment type="similarity">
    <text evidence="1">Belongs to the terpene cyclase/mutase family.</text>
</comment>
<dbReference type="Proteomes" id="UP000594263">
    <property type="component" value="Unplaced"/>
</dbReference>
<evidence type="ECO:0000313" key="6">
    <source>
        <dbReference type="Proteomes" id="UP000594263"/>
    </source>
</evidence>
<dbReference type="AlphaFoldDB" id="A0A7N0VMZ7"/>
<evidence type="ECO:0000313" key="5">
    <source>
        <dbReference type="EnsemblPlants" id="Kaladp1317s0001.1.v1.1"/>
    </source>
</evidence>
<feature type="domain" description="Squalene cyclase C-terminal" evidence="4">
    <location>
        <begin position="8"/>
        <end position="254"/>
    </location>
</feature>
<dbReference type="InterPro" id="IPR018333">
    <property type="entry name" value="Squalene_cyclase"/>
</dbReference>
<evidence type="ECO:0000256" key="2">
    <source>
        <dbReference type="ARBA" id="ARBA00022737"/>
    </source>
</evidence>
<keyword evidence="2" id="KW-0677">Repeat</keyword>
<proteinExistence type="inferred from homology"/>
<keyword evidence="6" id="KW-1185">Reference proteome</keyword>
<dbReference type="Gene3D" id="1.50.10.20">
    <property type="match status" value="1"/>
</dbReference>
<evidence type="ECO:0000256" key="1">
    <source>
        <dbReference type="ARBA" id="ARBA00009755"/>
    </source>
</evidence>
<sequence>MQTFGSQSWDTSLAIQALLASGMTDEIGETLAKGHDFLKKSQVRSNPSGDFRRMQRHISKGAWAFSDRDHGWQVSDCTAEALKCCLLFSLMPPEIVGKKMDEQRLYDSVNLILSLQSKNGGVSGWEPAGAPKWLELLNPIEFVADIVVESEYVECTSSVLQALVLFRKQYPEHRKSEIDIAIKNAAQYIEDVQMSDGSWYGNWAVCFMSGAWFALSGLAAAGKTYSNCSAIRKGVDFLLRNQQEDGGWGESYISCLQKVIYLIIDMFTLAYMSSKNMASCYVAFM</sequence>
<dbReference type="SUPFAM" id="SSF48239">
    <property type="entry name" value="Terpenoid cyclases/Protein prenyltransferases"/>
    <property type="match status" value="1"/>
</dbReference>
<dbReference type="Gramene" id="Kaladp1317s0001.1.v1.1">
    <property type="protein sequence ID" value="Kaladp1317s0001.1.v1.1"/>
    <property type="gene ID" value="Kaladp1317s0001.v1.1"/>
</dbReference>
<dbReference type="GO" id="GO:0005811">
    <property type="term" value="C:lipid droplet"/>
    <property type="evidence" value="ECO:0007669"/>
    <property type="project" value="InterPro"/>
</dbReference>
<evidence type="ECO:0000259" key="4">
    <source>
        <dbReference type="Pfam" id="PF13243"/>
    </source>
</evidence>
<dbReference type="PANTHER" id="PTHR11764">
    <property type="entry name" value="TERPENE CYCLASE/MUTASE FAMILY MEMBER"/>
    <property type="match status" value="1"/>
</dbReference>
<dbReference type="Pfam" id="PF13243">
    <property type="entry name" value="SQHop_cyclase_C"/>
    <property type="match status" value="1"/>
</dbReference>
<dbReference type="EnsemblPlants" id="Kaladp1317s0001.1.v1.1">
    <property type="protein sequence ID" value="Kaladp1317s0001.1.v1.1"/>
    <property type="gene ID" value="Kaladp1317s0001.v1.1"/>
</dbReference>
<dbReference type="InterPro" id="IPR032696">
    <property type="entry name" value="SQ_cyclase_C"/>
</dbReference>
<reference evidence="5" key="1">
    <citation type="submission" date="2021-01" db="UniProtKB">
        <authorList>
            <consortium name="EnsemblPlants"/>
        </authorList>
    </citation>
    <scope>IDENTIFICATION</scope>
</reference>
<dbReference type="FunFam" id="1.50.10.20:FF:000011">
    <property type="entry name" value="Terpene cyclase/mutase family member"/>
    <property type="match status" value="1"/>
</dbReference>
<dbReference type="PANTHER" id="PTHR11764:SF58">
    <property type="entry name" value="BETA-AMYRIN SYNTHASE-RELATED"/>
    <property type="match status" value="1"/>
</dbReference>
<dbReference type="NCBIfam" id="TIGR01787">
    <property type="entry name" value="squalene_cyclas"/>
    <property type="match status" value="1"/>
</dbReference>
<accession>A0A7N0VMZ7</accession>
<organism evidence="5 6">
    <name type="scientific">Kalanchoe fedtschenkoi</name>
    <name type="common">Lavender scallops</name>
    <name type="synonym">South American air plant</name>
    <dbReference type="NCBI Taxonomy" id="63787"/>
    <lineage>
        <taxon>Eukaryota</taxon>
        <taxon>Viridiplantae</taxon>
        <taxon>Streptophyta</taxon>
        <taxon>Embryophyta</taxon>
        <taxon>Tracheophyta</taxon>
        <taxon>Spermatophyta</taxon>
        <taxon>Magnoliopsida</taxon>
        <taxon>eudicotyledons</taxon>
        <taxon>Gunneridae</taxon>
        <taxon>Pentapetalae</taxon>
        <taxon>Saxifragales</taxon>
        <taxon>Crassulaceae</taxon>
        <taxon>Kalanchoe</taxon>
    </lineage>
</organism>
<dbReference type="GO" id="GO:0016104">
    <property type="term" value="P:triterpenoid biosynthetic process"/>
    <property type="evidence" value="ECO:0007669"/>
    <property type="project" value="InterPro"/>
</dbReference>
<protein>
    <recommendedName>
        <fullName evidence="4">Squalene cyclase C-terminal domain-containing protein</fullName>
    </recommendedName>
</protein>
<evidence type="ECO:0000256" key="3">
    <source>
        <dbReference type="ARBA" id="ARBA00023235"/>
    </source>
</evidence>
<keyword evidence="3" id="KW-0413">Isomerase</keyword>
<dbReference type="InterPro" id="IPR008930">
    <property type="entry name" value="Terpenoid_cyclase/PrenylTrfase"/>
</dbReference>
<dbReference type="OMA" id="MEPERYY"/>
<name>A0A7N0VMZ7_KALFE</name>
<dbReference type="GO" id="GO:0042300">
    <property type="term" value="F:beta-amyrin synthase activity"/>
    <property type="evidence" value="ECO:0007669"/>
    <property type="project" value="TreeGrafter"/>
</dbReference>